<dbReference type="PRINTS" id="PR00149">
    <property type="entry name" value="FUMRATELYASE"/>
</dbReference>
<dbReference type="EMBL" id="JAKNCT010000003">
    <property type="protein sequence ID" value="MCG5030434.1"/>
    <property type="molecule type" value="Genomic_DNA"/>
</dbReference>
<dbReference type="Gene3D" id="1.10.275.10">
    <property type="entry name" value="Fumarase/aspartase (N-terminal domain)"/>
    <property type="match status" value="1"/>
</dbReference>
<comment type="subcellular location">
    <subcellularLocation>
        <location evidence="6">Cytoplasm</location>
    </subcellularLocation>
</comment>
<dbReference type="RefSeq" id="WP_237978091.1">
    <property type="nucleotide sequence ID" value="NZ_JAKNCT010000003.1"/>
</dbReference>
<dbReference type="InterPro" id="IPR009049">
    <property type="entry name" value="Argininosuccinate_lyase"/>
</dbReference>
<dbReference type="InterPro" id="IPR029419">
    <property type="entry name" value="Arg_succ_lyase_C"/>
</dbReference>
<dbReference type="EC" id="4.3.2.1" evidence="3 6"/>
<dbReference type="PRINTS" id="PR00145">
    <property type="entry name" value="ARGSUCLYASE"/>
</dbReference>
<dbReference type="PANTHER" id="PTHR43814:SF1">
    <property type="entry name" value="ARGININOSUCCINATE LYASE"/>
    <property type="match status" value="1"/>
</dbReference>
<reference evidence="10 11" key="1">
    <citation type="submission" date="2022-02" db="EMBL/GenBank/DDBJ databases">
        <title>Mesosutterella porci, a novel member of the family Sutterellaceae from pig feces.</title>
        <authorList>
            <person name="Wylensek D."/>
            <person name="Clavel T."/>
        </authorList>
    </citation>
    <scope>NUCLEOTIDE SEQUENCE [LARGE SCALE GENOMIC DNA]</scope>
    <source>
        <strain evidence="11">oilRF-744-wt-GAM-9</strain>
    </source>
</reference>
<evidence type="ECO:0000313" key="10">
    <source>
        <dbReference type="EMBL" id="MCG5030434.1"/>
    </source>
</evidence>
<dbReference type="Gene3D" id="1.20.200.10">
    <property type="entry name" value="Fumarase/aspartase (Central domain)"/>
    <property type="match status" value="1"/>
</dbReference>
<dbReference type="PANTHER" id="PTHR43814">
    <property type="entry name" value="ARGININOSUCCINATE LYASE"/>
    <property type="match status" value="1"/>
</dbReference>
<protein>
    <recommendedName>
        <fullName evidence="3 6">Argininosuccinate lyase</fullName>
        <shortName evidence="6">ASAL</shortName>
        <ecNumber evidence="3 6">4.3.2.1</ecNumber>
    </recommendedName>
    <alternativeName>
        <fullName evidence="6">Arginosuccinase</fullName>
    </alternativeName>
</protein>
<dbReference type="Pfam" id="PF00206">
    <property type="entry name" value="Lyase_1"/>
    <property type="match status" value="1"/>
</dbReference>
<dbReference type="GO" id="GO:0004056">
    <property type="term" value="F:argininosuccinate lyase activity"/>
    <property type="evidence" value="ECO:0007669"/>
    <property type="project" value="UniProtKB-EC"/>
</dbReference>
<evidence type="ECO:0000256" key="5">
    <source>
        <dbReference type="ARBA" id="ARBA00023239"/>
    </source>
</evidence>
<dbReference type="Proteomes" id="UP001297600">
    <property type="component" value="Unassembled WGS sequence"/>
</dbReference>
<comment type="catalytic activity">
    <reaction evidence="1 6">
        <text>2-(N(omega)-L-arginino)succinate = fumarate + L-arginine</text>
        <dbReference type="Rhea" id="RHEA:24020"/>
        <dbReference type="ChEBI" id="CHEBI:29806"/>
        <dbReference type="ChEBI" id="CHEBI:32682"/>
        <dbReference type="ChEBI" id="CHEBI:57472"/>
        <dbReference type="EC" id="4.3.2.1"/>
    </reaction>
</comment>
<proteinExistence type="inferred from homology"/>
<evidence type="ECO:0000259" key="8">
    <source>
        <dbReference type="Pfam" id="PF00206"/>
    </source>
</evidence>
<keyword evidence="11" id="KW-1185">Reference proteome</keyword>
<accession>A0ABS9MPA2</accession>
<dbReference type="Pfam" id="PF14698">
    <property type="entry name" value="ASL_C2"/>
    <property type="match status" value="1"/>
</dbReference>
<evidence type="ECO:0000256" key="3">
    <source>
        <dbReference type="ARBA" id="ARBA00012338"/>
    </source>
</evidence>
<dbReference type="Gene3D" id="1.10.40.30">
    <property type="entry name" value="Fumarase/aspartase (C-terminal domain)"/>
    <property type="match status" value="1"/>
</dbReference>
<evidence type="ECO:0000256" key="2">
    <source>
        <dbReference type="ARBA" id="ARBA00004941"/>
    </source>
</evidence>
<name>A0ABS9MPA2_9BURK</name>
<feature type="coiled-coil region" evidence="7">
    <location>
        <begin position="468"/>
        <end position="495"/>
    </location>
</feature>
<organism evidence="10 11">
    <name type="scientific">Mesosutterella porci</name>
    <dbReference type="NCBI Taxonomy" id="2915351"/>
    <lineage>
        <taxon>Bacteria</taxon>
        <taxon>Pseudomonadati</taxon>
        <taxon>Pseudomonadota</taxon>
        <taxon>Betaproteobacteria</taxon>
        <taxon>Burkholderiales</taxon>
        <taxon>Sutterellaceae</taxon>
        <taxon>Mesosutterella</taxon>
    </lineage>
</organism>
<evidence type="ECO:0000256" key="7">
    <source>
        <dbReference type="SAM" id="Coils"/>
    </source>
</evidence>
<dbReference type="SUPFAM" id="SSF48557">
    <property type="entry name" value="L-aspartase-like"/>
    <property type="match status" value="1"/>
</dbReference>
<evidence type="ECO:0000259" key="9">
    <source>
        <dbReference type="Pfam" id="PF14698"/>
    </source>
</evidence>
<sequence length="501" mass="56846">MSKAVQRGKIKKSPCAEAVKYLIRPAIETDLKRSYNTILDINKAHVLMLAKQGIISRDDAKKILAATLQIESEKDHPSFEINPEVEDLYFNLERYLIKLTGLEVGGKQHTARSRNDLFATEIRMDTRRYYLKLAGMMNELRRSLIELAEKNVDTVMSGYTHMQPSEPITFGHYLSGVSFALARDYERFEQSWRSLNLCPLGGGSMGSTSFPIDRNYTAQLLGFDAPVQNSLDCVASRDYVLSIVMTLAQTANTMSRCALDLYNWATPEYGYIEVDDSCAVCSSIMPQKKNPFTLEHVKAKAAHMEGFMISVYNGMKNVIFSHCRDISVETPRFFWTAMQEMEADIALLNVTVKTLGVKPKRMLNNARKNFCTVTELANYLVRYDGVSFREAHEIIADVVANMCDRELTSADIDRGAINEVSRSLFNFETKLTDELVREALDPCRVVQEKKCIGGTAHEEVLRQIGLLREELVQDEKRLAERREHTEKAARKLKEAVQQFVA</sequence>
<gene>
    <name evidence="6 10" type="primary">argH</name>
    <name evidence="10" type="ORF">MAF45_03095</name>
</gene>
<dbReference type="InterPro" id="IPR022761">
    <property type="entry name" value="Fumarate_lyase_N"/>
</dbReference>
<comment type="pathway">
    <text evidence="2 6">Amino-acid biosynthesis; L-arginine biosynthesis; L-arginine from L-ornithine and carbamoyl phosphate: step 3/3.</text>
</comment>
<comment type="caution">
    <text evidence="10">The sequence shown here is derived from an EMBL/GenBank/DDBJ whole genome shotgun (WGS) entry which is preliminary data.</text>
</comment>
<dbReference type="InterPro" id="IPR024083">
    <property type="entry name" value="Fumarase/histidase_N"/>
</dbReference>
<keyword evidence="7" id="KW-0175">Coiled coil</keyword>
<keyword evidence="5 6" id="KW-0456">Lyase</keyword>
<evidence type="ECO:0000256" key="1">
    <source>
        <dbReference type="ARBA" id="ARBA00000985"/>
    </source>
</evidence>
<dbReference type="InterPro" id="IPR000362">
    <property type="entry name" value="Fumarate_lyase_fam"/>
</dbReference>
<feature type="domain" description="Fumarate lyase N-terminal" evidence="8">
    <location>
        <begin position="48"/>
        <end position="303"/>
    </location>
</feature>
<evidence type="ECO:0000313" key="11">
    <source>
        <dbReference type="Proteomes" id="UP001297600"/>
    </source>
</evidence>
<keyword evidence="6" id="KW-0028">Amino-acid biosynthesis</keyword>
<dbReference type="HAMAP" id="MF_00006">
    <property type="entry name" value="Arg_succ_lyase"/>
    <property type="match status" value="1"/>
</dbReference>
<keyword evidence="4 6" id="KW-0055">Arginine biosynthesis</keyword>
<evidence type="ECO:0000256" key="4">
    <source>
        <dbReference type="ARBA" id="ARBA00022571"/>
    </source>
</evidence>
<keyword evidence="6" id="KW-0963">Cytoplasm</keyword>
<comment type="similarity">
    <text evidence="6">Belongs to the lyase 1 family. Argininosuccinate lyase subfamily.</text>
</comment>
<dbReference type="CDD" id="cd01359">
    <property type="entry name" value="Argininosuccinate_lyase"/>
    <property type="match status" value="1"/>
</dbReference>
<evidence type="ECO:0000256" key="6">
    <source>
        <dbReference type="HAMAP-Rule" id="MF_00006"/>
    </source>
</evidence>
<dbReference type="NCBIfam" id="TIGR00838">
    <property type="entry name" value="argH"/>
    <property type="match status" value="1"/>
</dbReference>
<dbReference type="InterPro" id="IPR008948">
    <property type="entry name" value="L-Aspartase-like"/>
</dbReference>
<feature type="domain" description="Argininosuccinate lyase C-terminal" evidence="9">
    <location>
        <begin position="370"/>
        <end position="446"/>
    </location>
</feature>